<accession>A0A6A5QMN1</accession>
<gene>
    <name evidence="9" type="ORF">BDU57DRAFT_556786</name>
</gene>
<evidence type="ECO:0000313" key="10">
    <source>
        <dbReference type="Proteomes" id="UP000800096"/>
    </source>
</evidence>
<evidence type="ECO:0000256" key="5">
    <source>
        <dbReference type="ARBA" id="ARBA00023242"/>
    </source>
</evidence>
<dbReference type="Gene3D" id="1.10.10.10">
    <property type="entry name" value="Winged helix-like DNA-binding domain superfamily/Winged helix DNA-binding domain"/>
    <property type="match status" value="1"/>
</dbReference>
<feature type="domain" description="Fork-head" evidence="8">
    <location>
        <begin position="173"/>
        <end position="269"/>
    </location>
</feature>
<feature type="region of interest" description="Disordered" evidence="7">
    <location>
        <begin position="257"/>
        <end position="301"/>
    </location>
</feature>
<dbReference type="PANTHER" id="PTHR45881">
    <property type="entry name" value="CHECKPOINT SUPPRESSOR 1-LIKE, ISOFORM A-RELATED"/>
    <property type="match status" value="1"/>
</dbReference>
<evidence type="ECO:0000256" key="3">
    <source>
        <dbReference type="ARBA" id="ARBA00023125"/>
    </source>
</evidence>
<keyword evidence="3 6" id="KW-0238">DNA-binding</keyword>
<evidence type="ECO:0000256" key="2">
    <source>
        <dbReference type="ARBA" id="ARBA00023015"/>
    </source>
</evidence>
<comment type="subcellular location">
    <subcellularLocation>
        <location evidence="1 6">Nucleus</location>
    </subcellularLocation>
</comment>
<dbReference type="InterPro" id="IPR036390">
    <property type="entry name" value="WH_DNA-bd_sf"/>
</dbReference>
<dbReference type="Proteomes" id="UP000800096">
    <property type="component" value="Unassembled WGS sequence"/>
</dbReference>
<dbReference type="GO" id="GO:0005634">
    <property type="term" value="C:nucleus"/>
    <property type="evidence" value="ECO:0007669"/>
    <property type="project" value="UniProtKB-SubCell"/>
</dbReference>
<evidence type="ECO:0000256" key="6">
    <source>
        <dbReference type="PROSITE-ProRule" id="PRU00089"/>
    </source>
</evidence>
<feature type="compositionally biased region" description="Polar residues" evidence="7">
    <location>
        <begin position="391"/>
        <end position="401"/>
    </location>
</feature>
<dbReference type="PROSITE" id="PS00658">
    <property type="entry name" value="FORK_HEAD_2"/>
    <property type="match status" value="1"/>
</dbReference>
<feature type="compositionally biased region" description="Low complexity" evidence="7">
    <location>
        <begin position="327"/>
        <end position="337"/>
    </location>
</feature>
<dbReference type="SUPFAM" id="SSF46785">
    <property type="entry name" value="Winged helix' DNA-binding domain"/>
    <property type="match status" value="1"/>
</dbReference>
<evidence type="ECO:0000256" key="4">
    <source>
        <dbReference type="ARBA" id="ARBA00023163"/>
    </source>
</evidence>
<dbReference type="PROSITE" id="PS50039">
    <property type="entry name" value="FORK_HEAD_3"/>
    <property type="match status" value="1"/>
</dbReference>
<dbReference type="Pfam" id="PF00250">
    <property type="entry name" value="Forkhead"/>
    <property type="match status" value="1"/>
</dbReference>
<organism evidence="9 10">
    <name type="scientific">Ampelomyces quisqualis</name>
    <name type="common">Powdery mildew agent</name>
    <dbReference type="NCBI Taxonomy" id="50730"/>
    <lineage>
        <taxon>Eukaryota</taxon>
        <taxon>Fungi</taxon>
        <taxon>Dikarya</taxon>
        <taxon>Ascomycota</taxon>
        <taxon>Pezizomycotina</taxon>
        <taxon>Dothideomycetes</taxon>
        <taxon>Pleosporomycetidae</taxon>
        <taxon>Pleosporales</taxon>
        <taxon>Pleosporineae</taxon>
        <taxon>Phaeosphaeriaceae</taxon>
        <taxon>Ampelomyces</taxon>
    </lineage>
</organism>
<evidence type="ECO:0000313" key="9">
    <source>
        <dbReference type="EMBL" id="KAF1916592.1"/>
    </source>
</evidence>
<dbReference type="SMART" id="SM00339">
    <property type="entry name" value="FH"/>
    <property type="match status" value="1"/>
</dbReference>
<keyword evidence="5 6" id="KW-0539">Nucleus</keyword>
<keyword evidence="10" id="KW-1185">Reference proteome</keyword>
<sequence>MNVEDSFSAQWGAQPAFHTNNVSQHNTNSHILSPFTAASKDIYPYGQHSISYNASYDDSYISPYSNTHCPRSFTAMELASFPHNSSMSEAYPPAAYHIEQPKHYDSGSEAESNDHLMQMQMHDEYDYYGGPCNGEQDGTYYGHYSNMAQASAPCNGMSRYGSDMSGEEEAAIDKEQPYAQLIYLALLQADGHTMILRDIYKWFIKNTDKATASKTKGWQNSIRHNLSMNGAFEKVDHPDEDSRKGFMWRLTEQALREGVKSTTRYRSKHPNKRGTRNQQPQPQRQASGAKGGEAARRAANLKRSKRVLEYYQRQARSVPDAFDPNHSTTTTTYPPSPYYPSDTDFAYNDPTHFSPYAIPLDLFPPAAPYPHGAMLRDPDLVLPHSPADSLFTHSPTPSSSDDGPRTPLGQGQWTAELRLAPQCEFQGGGVGSQEYIG</sequence>
<evidence type="ECO:0000259" key="8">
    <source>
        <dbReference type="PROSITE" id="PS50039"/>
    </source>
</evidence>
<feature type="region of interest" description="Disordered" evidence="7">
    <location>
        <begin position="385"/>
        <end position="410"/>
    </location>
</feature>
<evidence type="ECO:0000256" key="7">
    <source>
        <dbReference type="SAM" id="MobiDB-lite"/>
    </source>
</evidence>
<evidence type="ECO:0000256" key="1">
    <source>
        <dbReference type="ARBA" id="ARBA00004123"/>
    </source>
</evidence>
<dbReference type="GO" id="GO:0000981">
    <property type="term" value="F:DNA-binding transcription factor activity, RNA polymerase II-specific"/>
    <property type="evidence" value="ECO:0007669"/>
    <property type="project" value="TreeGrafter"/>
</dbReference>
<reference evidence="9" key="1">
    <citation type="journal article" date="2020" name="Stud. Mycol.">
        <title>101 Dothideomycetes genomes: a test case for predicting lifestyles and emergence of pathogens.</title>
        <authorList>
            <person name="Haridas S."/>
            <person name="Albert R."/>
            <person name="Binder M."/>
            <person name="Bloem J."/>
            <person name="Labutti K."/>
            <person name="Salamov A."/>
            <person name="Andreopoulos B."/>
            <person name="Baker S."/>
            <person name="Barry K."/>
            <person name="Bills G."/>
            <person name="Bluhm B."/>
            <person name="Cannon C."/>
            <person name="Castanera R."/>
            <person name="Culley D."/>
            <person name="Daum C."/>
            <person name="Ezra D."/>
            <person name="Gonzalez J."/>
            <person name="Henrissat B."/>
            <person name="Kuo A."/>
            <person name="Liang C."/>
            <person name="Lipzen A."/>
            <person name="Lutzoni F."/>
            <person name="Magnuson J."/>
            <person name="Mondo S."/>
            <person name="Nolan M."/>
            <person name="Ohm R."/>
            <person name="Pangilinan J."/>
            <person name="Park H.-J."/>
            <person name="Ramirez L."/>
            <person name="Alfaro M."/>
            <person name="Sun H."/>
            <person name="Tritt A."/>
            <person name="Yoshinaga Y."/>
            <person name="Zwiers L.-H."/>
            <person name="Turgeon B."/>
            <person name="Goodwin S."/>
            <person name="Spatafora J."/>
            <person name="Crous P."/>
            <person name="Grigoriev I."/>
        </authorList>
    </citation>
    <scope>NUCLEOTIDE SEQUENCE</scope>
    <source>
        <strain evidence="9">HMLAC05119</strain>
    </source>
</reference>
<keyword evidence="2" id="KW-0805">Transcription regulation</keyword>
<proteinExistence type="predicted"/>
<feature type="region of interest" description="Disordered" evidence="7">
    <location>
        <begin position="318"/>
        <end position="337"/>
    </location>
</feature>
<dbReference type="GO" id="GO:0000978">
    <property type="term" value="F:RNA polymerase II cis-regulatory region sequence-specific DNA binding"/>
    <property type="evidence" value="ECO:0007669"/>
    <property type="project" value="TreeGrafter"/>
</dbReference>
<protein>
    <recommendedName>
        <fullName evidence="8">Fork-head domain-containing protein</fullName>
    </recommendedName>
</protein>
<dbReference type="AlphaFoldDB" id="A0A6A5QMN1"/>
<feature type="compositionally biased region" description="Polar residues" evidence="7">
    <location>
        <begin position="276"/>
        <end position="285"/>
    </location>
</feature>
<dbReference type="PANTHER" id="PTHR45881:SF5">
    <property type="entry name" value="FORK-HEAD DOMAIN-CONTAINING PROTEIN"/>
    <property type="match status" value="1"/>
</dbReference>
<feature type="DNA-binding region" description="Fork-head" evidence="6">
    <location>
        <begin position="173"/>
        <end position="269"/>
    </location>
</feature>
<dbReference type="InterPro" id="IPR036388">
    <property type="entry name" value="WH-like_DNA-bd_sf"/>
</dbReference>
<dbReference type="InterPro" id="IPR030456">
    <property type="entry name" value="TF_fork_head_CS_2"/>
</dbReference>
<feature type="compositionally biased region" description="Basic residues" evidence="7">
    <location>
        <begin position="263"/>
        <end position="275"/>
    </location>
</feature>
<dbReference type="EMBL" id="ML979135">
    <property type="protein sequence ID" value="KAF1916592.1"/>
    <property type="molecule type" value="Genomic_DNA"/>
</dbReference>
<keyword evidence="4" id="KW-0804">Transcription</keyword>
<dbReference type="OrthoDB" id="5954824at2759"/>
<dbReference type="InterPro" id="IPR001766">
    <property type="entry name" value="Fork_head_dom"/>
</dbReference>
<name>A0A6A5QMN1_AMPQU</name>